<accession>A0ABW9AQS9</accession>
<name>A0ABW9AQS9_9BURK</name>
<evidence type="ECO:0000313" key="2">
    <source>
        <dbReference type="Proteomes" id="UP001629230"/>
    </source>
</evidence>
<dbReference type="RefSeq" id="WP_408178138.1">
    <property type="nucleotide sequence ID" value="NZ_JAQQEZ010000011.1"/>
</dbReference>
<sequence>MKPACRNQCIVNTVFSLVGMRLSVSRTQPSLPRGKALEYSLIDIPEFDRRPGRLIAAPRYMVRRFLNAAFGISFNR</sequence>
<keyword evidence="2" id="KW-1185">Reference proteome</keyword>
<gene>
    <name evidence="1" type="ORF">PQR57_18115</name>
</gene>
<comment type="caution">
    <text evidence="1">The sequence shown here is derived from an EMBL/GenBank/DDBJ whole genome shotgun (WGS) entry which is preliminary data.</text>
</comment>
<proteinExistence type="predicted"/>
<organism evidence="1 2">
    <name type="scientific">Paraburkholderia dipogonis</name>
    <dbReference type="NCBI Taxonomy" id="1211383"/>
    <lineage>
        <taxon>Bacteria</taxon>
        <taxon>Pseudomonadati</taxon>
        <taxon>Pseudomonadota</taxon>
        <taxon>Betaproteobacteria</taxon>
        <taxon>Burkholderiales</taxon>
        <taxon>Burkholderiaceae</taxon>
        <taxon>Paraburkholderia</taxon>
    </lineage>
</organism>
<dbReference type="Proteomes" id="UP001629230">
    <property type="component" value="Unassembled WGS sequence"/>
</dbReference>
<protein>
    <submittedName>
        <fullName evidence="1">Uncharacterized protein</fullName>
    </submittedName>
</protein>
<dbReference type="EMBL" id="JAQQEZ010000011">
    <property type="protein sequence ID" value="MFM0002937.1"/>
    <property type="molecule type" value="Genomic_DNA"/>
</dbReference>
<evidence type="ECO:0000313" key="1">
    <source>
        <dbReference type="EMBL" id="MFM0002937.1"/>
    </source>
</evidence>
<reference evidence="1 2" key="1">
    <citation type="journal article" date="2024" name="Chem. Sci.">
        <title>Discovery of megapolipeptins by genome mining of a Burkholderiales bacteria collection.</title>
        <authorList>
            <person name="Paulo B.S."/>
            <person name="Recchia M.J.J."/>
            <person name="Lee S."/>
            <person name="Fergusson C.H."/>
            <person name="Romanowski S.B."/>
            <person name="Hernandez A."/>
            <person name="Krull N."/>
            <person name="Liu D.Y."/>
            <person name="Cavanagh H."/>
            <person name="Bos A."/>
            <person name="Gray C.A."/>
            <person name="Murphy B.T."/>
            <person name="Linington R.G."/>
            <person name="Eustaquio A.S."/>
        </authorList>
    </citation>
    <scope>NUCLEOTIDE SEQUENCE [LARGE SCALE GENOMIC DNA]</scope>
    <source>
        <strain evidence="1 2">RL17-350-BIC-A</strain>
    </source>
</reference>